<dbReference type="EMBL" id="SCWA01000001">
    <property type="protein sequence ID" value="TDL99060.1"/>
    <property type="molecule type" value="Genomic_DNA"/>
</dbReference>
<evidence type="ECO:0000313" key="2">
    <source>
        <dbReference type="Proteomes" id="UP000295310"/>
    </source>
</evidence>
<evidence type="ECO:0000313" key="1">
    <source>
        <dbReference type="EMBL" id="TDL99060.1"/>
    </source>
</evidence>
<dbReference type="InterPro" id="IPR052565">
    <property type="entry name" value="Glutaredoxin-like_YDR286C"/>
</dbReference>
<protein>
    <submittedName>
        <fullName evidence="1">Glutaredoxin family protein</fullName>
    </submittedName>
</protein>
<dbReference type="InterPro" id="IPR036249">
    <property type="entry name" value="Thioredoxin-like_sf"/>
</dbReference>
<dbReference type="PANTHER" id="PTHR33558">
    <property type="entry name" value="GLUTAREDOXIN-LIKE PROTEIN C5ORF63 HOMOLOG"/>
    <property type="match status" value="1"/>
</dbReference>
<dbReference type="PANTHER" id="PTHR33558:SF1">
    <property type="entry name" value="GLUTAREDOXIN-LIKE PROTEIN C5ORF63 HOMOLOG"/>
    <property type="match status" value="1"/>
</dbReference>
<dbReference type="OrthoDB" id="32865at2"/>
<gene>
    <name evidence="1" type="ORF">ERX27_00230</name>
</gene>
<sequence length="76" mass="8821">MHLKLYTQPNCGLCEDAKRQLAFVDGSFTYEEIDITQDDELLMTYQLRVPVLVYQDQVIQEGHIDFITVNDNLAQL</sequence>
<proteinExistence type="predicted"/>
<dbReference type="Proteomes" id="UP000295310">
    <property type="component" value="Unassembled WGS sequence"/>
</dbReference>
<dbReference type="SUPFAM" id="SSF52833">
    <property type="entry name" value="Thioredoxin-like"/>
    <property type="match status" value="1"/>
</dbReference>
<accession>A0A4R6BGT8</accession>
<dbReference type="InterPro" id="IPR008554">
    <property type="entry name" value="Glutaredoxin-like"/>
</dbReference>
<organism evidence="1 2">
    <name type="scientific">Macrococcus brunensis</name>
    <dbReference type="NCBI Taxonomy" id="198483"/>
    <lineage>
        <taxon>Bacteria</taxon>
        <taxon>Bacillati</taxon>
        <taxon>Bacillota</taxon>
        <taxon>Bacilli</taxon>
        <taxon>Bacillales</taxon>
        <taxon>Staphylococcaceae</taxon>
        <taxon>Macrococcus</taxon>
    </lineage>
</organism>
<comment type="caution">
    <text evidence="1">The sequence shown here is derived from an EMBL/GenBank/DDBJ whole genome shotgun (WGS) entry which is preliminary data.</text>
</comment>
<keyword evidence="2" id="KW-1185">Reference proteome</keyword>
<dbReference type="AlphaFoldDB" id="A0A4R6BGT8"/>
<dbReference type="Pfam" id="PF05768">
    <property type="entry name" value="Glrx-like"/>
    <property type="match status" value="1"/>
</dbReference>
<dbReference type="Gene3D" id="3.40.30.10">
    <property type="entry name" value="Glutaredoxin"/>
    <property type="match status" value="1"/>
</dbReference>
<reference evidence="1 2" key="1">
    <citation type="submission" date="2019-01" db="EMBL/GenBank/DDBJ databases">
        <title>Draft genome sequences of the type strains of six Macrococcus species.</title>
        <authorList>
            <person name="Mazhar S."/>
            <person name="Altermann E."/>
            <person name="Hill C."/>
            <person name="Mcauliffe O."/>
        </authorList>
    </citation>
    <scope>NUCLEOTIDE SEQUENCE [LARGE SCALE GENOMIC DNA]</scope>
    <source>
        <strain evidence="1 2">CCM4811</strain>
    </source>
</reference>
<name>A0A4R6BGT8_9STAP</name>
<dbReference type="CDD" id="cd02976">
    <property type="entry name" value="NrdH"/>
    <property type="match status" value="1"/>
</dbReference>